<evidence type="ECO:0000256" key="1">
    <source>
        <dbReference type="ARBA" id="ARBA00023224"/>
    </source>
</evidence>
<dbReference type="SMART" id="SM00283">
    <property type="entry name" value="MA"/>
    <property type="match status" value="1"/>
</dbReference>
<dbReference type="PANTHER" id="PTHR32089">
    <property type="entry name" value="METHYL-ACCEPTING CHEMOTAXIS PROTEIN MCPB"/>
    <property type="match status" value="1"/>
</dbReference>
<sequence length="569" mass="61953">MRWLANLKTARKIYSLITVKALGLLIIGIVGFYAVQTLSLDLSSMYEKRLLPNQFIAEVRLISKDSESKLLQLILTKDLLKQKELTAAITENTNKINVLQEKYEAIKPDTYEIEQLENLKNELVNYRKARKDIIDLVLKGKNEDAYSLYMTNIPVFNKATQIRSNIIQYNTEQADQLNVRGKEHSQWVETLIIAVTLLALLTGIVFGRIIVQLIAIPLQHLVNQVKAVAKGNLKQGIIIEADDEIGDLGKEINIMTANLRSLIGTMIPTSEQLIASSQKMTASVDESASTLAKVSDSIHDLAEGSVKQVQAISTTIEIVGRMSDNIDQIAETVNNVSTHSGKTSLVAKEGHEAIQKVTAQMKLITKTVQDSFLAVSTLGNRSDQIGKIVDTISMIAGQTNLLALNAAIEAARAGEHGRGFAVVADEVRKLAEQSAEAAQQIGGIVGEIQKETGKAVHSMDKGTHEVTAGTNVVEKAGATFEQVVLFVEQVTKQVEKISLSIDNITTGSREIVVSVKEIGQISRAASEQTHTVSAATQQQSASTGAIAESSKYLVKIAEDLTQITSKFKV</sequence>
<keyword evidence="4" id="KW-0812">Transmembrane</keyword>
<dbReference type="GO" id="GO:0006935">
    <property type="term" value="P:chemotaxis"/>
    <property type="evidence" value="ECO:0007669"/>
    <property type="project" value="InterPro"/>
</dbReference>
<evidence type="ECO:0000259" key="6">
    <source>
        <dbReference type="PROSITE" id="PS50885"/>
    </source>
</evidence>
<dbReference type="InterPro" id="IPR004089">
    <property type="entry name" value="MCPsignal_dom"/>
</dbReference>
<gene>
    <name evidence="7" type="ORF">SAMN05660742_104141</name>
</gene>
<evidence type="ECO:0000313" key="7">
    <source>
        <dbReference type="EMBL" id="SEJ20319.1"/>
    </source>
</evidence>
<dbReference type="CDD" id="cd11386">
    <property type="entry name" value="MCP_signal"/>
    <property type="match status" value="1"/>
</dbReference>
<dbReference type="InterPro" id="IPR024478">
    <property type="entry name" value="HlyB_4HB_MCP"/>
</dbReference>
<dbReference type="RefSeq" id="WP_091829949.1">
    <property type="nucleotide sequence ID" value="NZ_FNZK01000004.1"/>
</dbReference>
<evidence type="ECO:0000256" key="4">
    <source>
        <dbReference type="SAM" id="Phobius"/>
    </source>
</evidence>
<dbReference type="PROSITE" id="PS50111">
    <property type="entry name" value="CHEMOTAXIS_TRANSDUC_2"/>
    <property type="match status" value="1"/>
</dbReference>
<dbReference type="SUPFAM" id="SSF58104">
    <property type="entry name" value="Methyl-accepting chemotaxis protein (MCP) signaling domain"/>
    <property type="match status" value="1"/>
</dbReference>
<dbReference type="PRINTS" id="PR00260">
    <property type="entry name" value="CHEMTRNSDUCR"/>
</dbReference>
<dbReference type="PANTHER" id="PTHR32089:SF112">
    <property type="entry name" value="LYSOZYME-LIKE PROTEIN-RELATED"/>
    <property type="match status" value="1"/>
</dbReference>
<dbReference type="AlphaFoldDB" id="A0A1H6WTN4"/>
<dbReference type="Proteomes" id="UP000199662">
    <property type="component" value="Unassembled WGS sequence"/>
</dbReference>
<comment type="similarity">
    <text evidence="2">Belongs to the methyl-accepting chemotaxis (MCP) protein family.</text>
</comment>
<dbReference type="SMART" id="SM00304">
    <property type="entry name" value="HAMP"/>
    <property type="match status" value="1"/>
</dbReference>
<keyword evidence="4" id="KW-0472">Membrane</keyword>
<dbReference type="InterPro" id="IPR004090">
    <property type="entry name" value="Chemotax_Me-accpt_rcpt"/>
</dbReference>
<reference evidence="7 8" key="1">
    <citation type="submission" date="2016-10" db="EMBL/GenBank/DDBJ databases">
        <authorList>
            <person name="de Groot N.N."/>
        </authorList>
    </citation>
    <scope>NUCLEOTIDE SEQUENCE [LARGE SCALE GENOMIC DNA]</scope>
    <source>
        <strain evidence="7 8">DSM 2179</strain>
    </source>
</reference>
<keyword evidence="1 3" id="KW-0807">Transducer</keyword>
<evidence type="ECO:0000256" key="3">
    <source>
        <dbReference type="PROSITE-ProRule" id="PRU00284"/>
    </source>
</evidence>
<dbReference type="InterPro" id="IPR003660">
    <property type="entry name" value="HAMP_dom"/>
</dbReference>
<dbReference type="GO" id="GO:0004888">
    <property type="term" value="F:transmembrane signaling receptor activity"/>
    <property type="evidence" value="ECO:0007669"/>
    <property type="project" value="InterPro"/>
</dbReference>
<evidence type="ECO:0000256" key="2">
    <source>
        <dbReference type="ARBA" id="ARBA00029447"/>
    </source>
</evidence>
<dbReference type="Gene3D" id="1.10.287.950">
    <property type="entry name" value="Methyl-accepting chemotaxis protein"/>
    <property type="match status" value="1"/>
</dbReference>
<organism evidence="7 8">
    <name type="scientific">Propionispira arboris</name>
    <dbReference type="NCBI Taxonomy" id="84035"/>
    <lineage>
        <taxon>Bacteria</taxon>
        <taxon>Bacillati</taxon>
        <taxon>Bacillota</taxon>
        <taxon>Negativicutes</taxon>
        <taxon>Selenomonadales</taxon>
        <taxon>Selenomonadaceae</taxon>
        <taxon>Propionispira</taxon>
    </lineage>
</organism>
<accession>A0A1H6WTN4</accession>
<dbReference type="EMBL" id="FNZK01000004">
    <property type="protein sequence ID" value="SEJ20319.1"/>
    <property type="molecule type" value="Genomic_DNA"/>
</dbReference>
<dbReference type="Pfam" id="PF00015">
    <property type="entry name" value="MCPsignal"/>
    <property type="match status" value="1"/>
</dbReference>
<feature type="transmembrane region" description="Helical" evidence="4">
    <location>
        <begin position="13"/>
        <end position="35"/>
    </location>
</feature>
<proteinExistence type="inferred from homology"/>
<dbReference type="STRING" id="84035.SAMN05660742_104141"/>
<feature type="domain" description="Methyl-accepting transducer" evidence="5">
    <location>
        <begin position="283"/>
        <end position="519"/>
    </location>
</feature>
<feature type="domain" description="HAMP" evidence="6">
    <location>
        <begin position="212"/>
        <end position="264"/>
    </location>
</feature>
<keyword evidence="4" id="KW-1133">Transmembrane helix</keyword>
<protein>
    <submittedName>
        <fullName evidence="7">Methyl-accepting chemotaxis protein</fullName>
    </submittedName>
</protein>
<evidence type="ECO:0000313" key="8">
    <source>
        <dbReference type="Proteomes" id="UP000199662"/>
    </source>
</evidence>
<dbReference type="Pfam" id="PF00672">
    <property type="entry name" value="HAMP"/>
    <property type="match status" value="1"/>
</dbReference>
<dbReference type="GO" id="GO:0007165">
    <property type="term" value="P:signal transduction"/>
    <property type="evidence" value="ECO:0007669"/>
    <property type="project" value="UniProtKB-KW"/>
</dbReference>
<keyword evidence="8" id="KW-1185">Reference proteome</keyword>
<dbReference type="Pfam" id="PF12729">
    <property type="entry name" value="4HB_MCP_1"/>
    <property type="match status" value="1"/>
</dbReference>
<dbReference type="CDD" id="cd06225">
    <property type="entry name" value="HAMP"/>
    <property type="match status" value="1"/>
</dbReference>
<dbReference type="PROSITE" id="PS50885">
    <property type="entry name" value="HAMP"/>
    <property type="match status" value="1"/>
</dbReference>
<name>A0A1H6WTN4_9FIRM</name>
<dbReference type="GO" id="GO:0016020">
    <property type="term" value="C:membrane"/>
    <property type="evidence" value="ECO:0007669"/>
    <property type="project" value="InterPro"/>
</dbReference>
<evidence type="ECO:0000259" key="5">
    <source>
        <dbReference type="PROSITE" id="PS50111"/>
    </source>
</evidence>